<protein>
    <submittedName>
        <fullName evidence="6">Putative ankyrin repeat protein</fullName>
    </submittedName>
</protein>
<proteinExistence type="predicted"/>
<reference evidence="7" key="1">
    <citation type="journal article" date="2013" name="Genome Announc.">
        <title>Draft genome sequence of Neofusicoccum parvum isolate UCR-NP2, a fungal vascular pathogen associated with grapevine cankers.</title>
        <authorList>
            <person name="Blanco-Ulate B."/>
            <person name="Rolshausen P."/>
            <person name="Cantu D."/>
        </authorList>
    </citation>
    <scope>NUCLEOTIDE SEQUENCE [LARGE SCALE GENOMIC DNA]</scope>
    <source>
        <strain evidence="7">UCR-NP2</strain>
    </source>
</reference>
<feature type="compositionally biased region" description="Basic and acidic residues" evidence="5">
    <location>
        <begin position="1120"/>
        <end position="1168"/>
    </location>
</feature>
<dbReference type="OrthoDB" id="5369447at2759"/>
<dbReference type="OMA" id="WAIRNDI"/>
<dbReference type="KEGG" id="npa:UCRNP2_8767"/>
<dbReference type="EMBL" id="KB916716">
    <property type="protein sequence ID" value="EOD44523.1"/>
    <property type="molecule type" value="Genomic_DNA"/>
</dbReference>
<feature type="coiled-coil region" evidence="4">
    <location>
        <begin position="705"/>
        <end position="739"/>
    </location>
</feature>
<evidence type="ECO:0000256" key="3">
    <source>
        <dbReference type="PROSITE-ProRule" id="PRU00023"/>
    </source>
</evidence>
<dbReference type="SMART" id="SM00248">
    <property type="entry name" value="ANK"/>
    <property type="match status" value="7"/>
</dbReference>
<dbReference type="HOGENOM" id="CLU_272016_0_0_1"/>
<feature type="repeat" description="ANK" evidence="3">
    <location>
        <begin position="463"/>
        <end position="495"/>
    </location>
</feature>
<dbReference type="InterPro" id="IPR002110">
    <property type="entry name" value="Ankyrin_rpt"/>
</dbReference>
<dbReference type="PROSITE" id="PS50088">
    <property type="entry name" value="ANK_REPEAT"/>
    <property type="match status" value="5"/>
</dbReference>
<feature type="repeat" description="ANK" evidence="3">
    <location>
        <begin position="677"/>
        <end position="698"/>
    </location>
</feature>
<dbReference type="PANTHER" id="PTHR24126:SF14">
    <property type="entry name" value="ANK_REP_REGION DOMAIN-CONTAINING PROTEIN"/>
    <property type="match status" value="1"/>
</dbReference>
<sequence length="1189" mass="132135">MQTVGCGKSTLVARAIQDIQERQTKGQRVLYFFASKDVAQGSLRDIDETRLKDLQPTLKNVLLTFWDQVHDDEDGSIGGANTKDLSETDLANGIIEDDEIRVTTDKSKADMEKFLRTRLSEKMPAQDEARKEEHDEVQDTLEKIMKRAQGMFLWAAVMLDIVCRAHDKKERDQVVERLLLPKYIQDDYEKLVEGWEGKTARGRLEEWQRKLARQATGLLAHEQGLLSCRALTEVLEEELREAAAQARAVQAVVECCSPFIEYDKELQIFRFAHPSMHDFFVKRDASRTAFADQTLAYLCRPEFRRGPFSGAESWDMGKLRPFLDKHPFLGFAAANWIEAVRNSKAANGQNRKSTRNLLAELYRSDDNLLLAFQVWRIAAHSSLPAQLRSAHIFSFFGLFDNLFSSSSRFTTVHDAALADADGHNALHWALLANDRYTRLQTVRILLPADRQLAADMVAATGSSDLTPLHHAARHGDLGVVRLLLARDPDKRALNVCSKQYGTPLIMAATHGRADVVEELINADADLDVKCDLGNALHAAAAAPDEAALACVTAVLRAHPRPLRLDVNHPRVGTPLHRAAYHGRESVVKLLLDKRFSAREKSWEHASTITAAAAGCHRGTNPEPFVRIMGMLHDAGAKVHVAGTNGYFALHHAAQFSQPEIARFLHNCGADCHEKRGVGTTPLAVAAQQGDIEVVKALLGPREERKKAAVRARTEAQERLAEMVRKRKEEKKKKDMSREESKSRRVVLALWEPCWHQAVAANNMTLIHKLVDLYEQTCDNAIKQKSLRIVKDLAPLGTVVFASVVRLKEPQEQEQKSRPGPGFRLKARQLLSSTTKGVLKLYAFCDTTLSYFQLKVRNDLTLRSATAGTEFHPGVYDQILDRLTFTAVGLLSKAFELDNLDAVPPLAEAWIDALLSIKSVNLLELLVKNRAEALKLILTDVSKTAAEKRREAGILAKVGVELLAVTLKRPSDDNGAARLASSLAKLWATALHDAGDSASDASRVEDIFYVCSAFLEMFHLACELPSAHASERIERVRLLTRVGAEIIVESVKTDNKTLINNMRLMMDAGRKEAAAAGLKDEVEKVLAEKQKCLEAARTASIQDEKKKKHDSVIPESTPSGQDDKEKGGRDGGSNDKSNTRESAEHNRSEGSEGGVSKDESSKSEDGKSETDEEVESKRLRITLRILRGYS</sequence>
<keyword evidence="2 3" id="KW-0040">ANK repeat</keyword>
<evidence type="ECO:0000256" key="4">
    <source>
        <dbReference type="SAM" id="Coils"/>
    </source>
</evidence>
<evidence type="ECO:0000256" key="1">
    <source>
        <dbReference type="ARBA" id="ARBA00022737"/>
    </source>
</evidence>
<dbReference type="AlphaFoldDB" id="R1E9T2"/>
<feature type="repeat" description="ANK" evidence="3">
    <location>
        <begin position="570"/>
        <end position="593"/>
    </location>
</feature>
<dbReference type="SUPFAM" id="SSF48403">
    <property type="entry name" value="Ankyrin repeat"/>
    <property type="match status" value="1"/>
</dbReference>
<feature type="repeat" description="ANK" evidence="3">
    <location>
        <begin position="499"/>
        <end position="531"/>
    </location>
</feature>
<accession>R1E9T2</accession>
<name>R1E9T2_BOTPV</name>
<evidence type="ECO:0000256" key="2">
    <source>
        <dbReference type="ARBA" id="ARBA00023043"/>
    </source>
</evidence>
<dbReference type="Pfam" id="PF12796">
    <property type="entry name" value="Ank_2"/>
    <property type="match status" value="2"/>
</dbReference>
<keyword evidence="1" id="KW-0677">Repeat</keyword>
<feature type="repeat" description="ANK" evidence="3">
    <location>
        <begin position="644"/>
        <end position="676"/>
    </location>
</feature>
<dbReference type="PROSITE" id="PS50297">
    <property type="entry name" value="ANK_REP_REGION"/>
    <property type="match status" value="5"/>
</dbReference>
<dbReference type="eggNOG" id="KOG4177">
    <property type="taxonomic scope" value="Eukaryota"/>
</dbReference>
<feature type="region of interest" description="Disordered" evidence="5">
    <location>
        <begin position="1099"/>
        <end position="1189"/>
    </location>
</feature>
<organism evidence="6 7">
    <name type="scientific">Botryosphaeria parva (strain UCR-NP2)</name>
    <name type="common">Grapevine canker fungus</name>
    <name type="synonym">Neofusicoccum parvum</name>
    <dbReference type="NCBI Taxonomy" id="1287680"/>
    <lineage>
        <taxon>Eukaryota</taxon>
        <taxon>Fungi</taxon>
        <taxon>Dikarya</taxon>
        <taxon>Ascomycota</taxon>
        <taxon>Pezizomycotina</taxon>
        <taxon>Dothideomycetes</taxon>
        <taxon>Dothideomycetes incertae sedis</taxon>
        <taxon>Botryosphaeriales</taxon>
        <taxon>Botryosphaeriaceae</taxon>
        <taxon>Neofusicoccum</taxon>
    </lineage>
</organism>
<dbReference type="InterPro" id="IPR036770">
    <property type="entry name" value="Ankyrin_rpt-contain_sf"/>
</dbReference>
<evidence type="ECO:0000313" key="7">
    <source>
        <dbReference type="Proteomes" id="UP000013521"/>
    </source>
</evidence>
<dbReference type="Gene3D" id="1.25.40.20">
    <property type="entry name" value="Ankyrin repeat-containing domain"/>
    <property type="match status" value="1"/>
</dbReference>
<dbReference type="Proteomes" id="UP000013521">
    <property type="component" value="Unassembled WGS sequence"/>
</dbReference>
<keyword evidence="4" id="KW-0175">Coiled coil</keyword>
<gene>
    <name evidence="6" type="ORF">UCRNP2_8767</name>
</gene>
<evidence type="ECO:0000256" key="5">
    <source>
        <dbReference type="SAM" id="MobiDB-lite"/>
    </source>
</evidence>
<dbReference type="PANTHER" id="PTHR24126">
    <property type="entry name" value="ANKYRIN REPEAT, PH AND SEC7 DOMAIN CONTAINING PROTEIN SECG-RELATED"/>
    <property type="match status" value="1"/>
</dbReference>
<evidence type="ECO:0000313" key="6">
    <source>
        <dbReference type="EMBL" id="EOD44523.1"/>
    </source>
</evidence>
<dbReference type="Pfam" id="PF00023">
    <property type="entry name" value="Ank"/>
    <property type="match status" value="2"/>
</dbReference>